<gene>
    <name evidence="2" type="ORF">H5410_035731</name>
</gene>
<feature type="region of interest" description="Disordered" evidence="1">
    <location>
        <begin position="169"/>
        <end position="193"/>
    </location>
</feature>
<keyword evidence="3" id="KW-1185">Reference proteome</keyword>
<protein>
    <submittedName>
        <fullName evidence="2">Uncharacterized protein</fullName>
    </submittedName>
</protein>
<dbReference type="OrthoDB" id="1306281at2759"/>
<reference evidence="2 3" key="1">
    <citation type="submission" date="2020-09" db="EMBL/GenBank/DDBJ databases">
        <title>De no assembly of potato wild relative species, Solanum commersonii.</title>
        <authorList>
            <person name="Cho K."/>
        </authorList>
    </citation>
    <scope>NUCLEOTIDE SEQUENCE [LARGE SCALE GENOMIC DNA]</scope>
    <source>
        <strain evidence="2">LZ3.2</strain>
        <tissue evidence="2">Leaf</tissue>
    </source>
</reference>
<comment type="caution">
    <text evidence="2">The sequence shown here is derived from an EMBL/GenBank/DDBJ whole genome shotgun (WGS) entry which is preliminary data.</text>
</comment>
<dbReference type="Proteomes" id="UP000824120">
    <property type="component" value="Chromosome 7"/>
</dbReference>
<evidence type="ECO:0000256" key="1">
    <source>
        <dbReference type="SAM" id="MobiDB-lite"/>
    </source>
</evidence>
<proteinExistence type="predicted"/>
<organism evidence="2 3">
    <name type="scientific">Solanum commersonii</name>
    <name type="common">Commerson's wild potato</name>
    <name type="synonym">Commerson's nightshade</name>
    <dbReference type="NCBI Taxonomy" id="4109"/>
    <lineage>
        <taxon>Eukaryota</taxon>
        <taxon>Viridiplantae</taxon>
        <taxon>Streptophyta</taxon>
        <taxon>Embryophyta</taxon>
        <taxon>Tracheophyta</taxon>
        <taxon>Spermatophyta</taxon>
        <taxon>Magnoliopsida</taxon>
        <taxon>eudicotyledons</taxon>
        <taxon>Gunneridae</taxon>
        <taxon>Pentapetalae</taxon>
        <taxon>asterids</taxon>
        <taxon>lamiids</taxon>
        <taxon>Solanales</taxon>
        <taxon>Solanaceae</taxon>
        <taxon>Solanoideae</taxon>
        <taxon>Solaneae</taxon>
        <taxon>Solanum</taxon>
    </lineage>
</organism>
<dbReference type="AlphaFoldDB" id="A0A9J5Y1I1"/>
<dbReference type="EMBL" id="JACXVP010000007">
    <property type="protein sequence ID" value="KAG5594499.1"/>
    <property type="molecule type" value="Genomic_DNA"/>
</dbReference>
<name>A0A9J5Y1I1_SOLCO</name>
<evidence type="ECO:0000313" key="2">
    <source>
        <dbReference type="EMBL" id="KAG5594499.1"/>
    </source>
</evidence>
<sequence>MSNATKNSEETPRVGVDASIASYEKVIGNDSNIMALTSHISPPGVAKIIQENQDVMLLKYNLMIKSLMVTLNTSARKVPSRTLESLENDNDLVKQVSPPSLNSKLSPEALICVPKSVIAKKNESRTLESIFSPANAYTINFGENYFDEDKEHNMMDTWFDRVVREEDISPRQQRSGRNKSKKEDTWKVTYLRR</sequence>
<accession>A0A9J5Y1I1</accession>
<evidence type="ECO:0000313" key="3">
    <source>
        <dbReference type="Proteomes" id="UP000824120"/>
    </source>
</evidence>